<gene>
    <name evidence="3" type="ORF">CTI12_AA030640</name>
</gene>
<dbReference type="PANTHER" id="PTHR23024">
    <property type="entry name" value="ARYLACETAMIDE DEACETYLASE"/>
    <property type="match status" value="1"/>
</dbReference>
<organism evidence="3 4">
    <name type="scientific">Artemisia annua</name>
    <name type="common">Sweet wormwood</name>
    <dbReference type="NCBI Taxonomy" id="35608"/>
    <lineage>
        <taxon>Eukaryota</taxon>
        <taxon>Viridiplantae</taxon>
        <taxon>Streptophyta</taxon>
        <taxon>Embryophyta</taxon>
        <taxon>Tracheophyta</taxon>
        <taxon>Spermatophyta</taxon>
        <taxon>Magnoliopsida</taxon>
        <taxon>eudicotyledons</taxon>
        <taxon>Gunneridae</taxon>
        <taxon>Pentapetalae</taxon>
        <taxon>asterids</taxon>
        <taxon>campanulids</taxon>
        <taxon>Asterales</taxon>
        <taxon>Asteraceae</taxon>
        <taxon>Asteroideae</taxon>
        <taxon>Anthemideae</taxon>
        <taxon>Artemisiinae</taxon>
        <taxon>Artemisia</taxon>
    </lineage>
</organism>
<dbReference type="AlphaFoldDB" id="A0A2U1Q2E5"/>
<evidence type="ECO:0000259" key="2">
    <source>
        <dbReference type="Pfam" id="PF07859"/>
    </source>
</evidence>
<accession>A0A2U1Q2E5</accession>
<proteinExistence type="inferred from homology"/>
<dbReference type="Gene3D" id="3.40.50.1820">
    <property type="entry name" value="alpha/beta hydrolase"/>
    <property type="match status" value="1"/>
</dbReference>
<dbReference type="GO" id="GO:0016787">
    <property type="term" value="F:hydrolase activity"/>
    <property type="evidence" value="ECO:0007669"/>
    <property type="project" value="UniProtKB-KW"/>
</dbReference>
<keyword evidence="3" id="KW-0378">Hydrolase</keyword>
<reference evidence="3 4" key="1">
    <citation type="journal article" date="2018" name="Mol. Plant">
        <title>The genome of Artemisia annua provides insight into the evolution of Asteraceae family and artemisinin biosynthesis.</title>
        <authorList>
            <person name="Shen Q."/>
            <person name="Zhang L."/>
            <person name="Liao Z."/>
            <person name="Wang S."/>
            <person name="Yan T."/>
            <person name="Shi P."/>
            <person name="Liu M."/>
            <person name="Fu X."/>
            <person name="Pan Q."/>
            <person name="Wang Y."/>
            <person name="Lv Z."/>
            <person name="Lu X."/>
            <person name="Zhang F."/>
            <person name="Jiang W."/>
            <person name="Ma Y."/>
            <person name="Chen M."/>
            <person name="Hao X."/>
            <person name="Li L."/>
            <person name="Tang Y."/>
            <person name="Lv G."/>
            <person name="Zhou Y."/>
            <person name="Sun X."/>
            <person name="Brodelius P.E."/>
            <person name="Rose J.K.C."/>
            <person name="Tang K."/>
        </authorList>
    </citation>
    <scope>NUCLEOTIDE SEQUENCE [LARGE SCALE GENOMIC DNA]</scope>
    <source>
        <strain evidence="4">cv. Huhao1</strain>
        <tissue evidence="3">Leaf</tissue>
    </source>
</reference>
<dbReference type="InterPro" id="IPR013094">
    <property type="entry name" value="AB_hydrolase_3"/>
</dbReference>
<dbReference type="EMBL" id="PKPP01000485">
    <property type="protein sequence ID" value="PWA92176.1"/>
    <property type="molecule type" value="Genomic_DNA"/>
</dbReference>
<feature type="domain" description="Alpha/beta hydrolase fold-3" evidence="2">
    <location>
        <begin position="83"/>
        <end position="304"/>
    </location>
</feature>
<comment type="caution">
    <text evidence="3">The sequence shown here is derived from an EMBL/GenBank/DDBJ whole genome shotgun (WGS) entry which is preliminary data.</text>
</comment>
<evidence type="ECO:0000313" key="4">
    <source>
        <dbReference type="Proteomes" id="UP000245207"/>
    </source>
</evidence>
<comment type="similarity">
    <text evidence="1">Belongs to the 'GDXG' lipolytic enzyme family.</text>
</comment>
<dbReference type="Pfam" id="PF07859">
    <property type="entry name" value="Abhydrolase_3"/>
    <property type="match status" value="1"/>
</dbReference>
<evidence type="ECO:0000256" key="1">
    <source>
        <dbReference type="ARBA" id="ARBA00010515"/>
    </source>
</evidence>
<dbReference type="PANTHER" id="PTHR23024:SF670">
    <property type="entry name" value="CARBOXYLESTERASE"/>
    <property type="match status" value="1"/>
</dbReference>
<dbReference type="InterPro" id="IPR050466">
    <property type="entry name" value="Carboxylest/Gibb_receptor"/>
</dbReference>
<dbReference type="STRING" id="35608.A0A2U1Q2E5"/>
<evidence type="ECO:0000313" key="3">
    <source>
        <dbReference type="EMBL" id="PWA92176.1"/>
    </source>
</evidence>
<sequence>MPSNTAPGKLATSDIFPIQLRFFLKVHEDGRCERFVGTTILPSGVDPLTGVHSKDIVISPETNLNARIYIPKNATTGRRLPILIYYHGGGFVVDSPRSTTYQPTLNLLTADAESDVVIVAIDYRLAPEYPIPIGYNDSWEGTKWVATHSKGSGPEAWLNDYGDFEKVFFIGDSAGANIAHNMAIRAGLEPIKEINLEGIILLNPYFGGNDPIGLECGKNKELKGYTDEFWLFANPSKSGLDDPLFNPGKNPNLSALGCSRIFVSVAEYDSFRDRGFLYKELMEKSGWNGKLEFLESKNENHVFFLFDTSCDNACNLRDTVRSFINRSQN</sequence>
<dbReference type="InterPro" id="IPR029058">
    <property type="entry name" value="AB_hydrolase_fold"/>
</dbReference>
<name>A0A2U1Q2E5_ARTAN</name>
<keyword evidence="4" id="KW-1185">Reference proteome</keyword>
<dbReference type="OrthoDB" id="408631at2759"/>
<dbReference type="SUPFAM" id="SSF53474">
    <property type="entry name" value="alpha/beta-Hydrolases"/>
    <property type="match status" value="1"/>
</dbReference>
<protein>
    <submittedName>
        <fullName evidence="3">Alpha/beta hydrolase fold-3</fullName>
    </submittedName>
</protein>
<dbReference type="Proteomes" id="UP000245207">
    <property type="component" value="Unassembled WGS sequence"/>
</dbReference>